<dbReference type="Gene3D" id="3.30.420.140">
    <property type="entry name" value="YqgF/RNase H-like domain"/>
    <property type="match status" value="1"/>
</dbReference>
<evidence type="ECO:0000313" key="7">
    <source>
        <dbReference type="EMBL" id="OGZ11234.1"/>
    </source>
</evidence>
<evidence type="ECO:0000259" key="6">
    <source>
        <dbReference type="SMART" id="SM00732"/>
    </source>
</evidence>
<comment type="similarity">
    <text evidence="5">Belongs to the YqgF HJR family.</text>
</comment>
<dbReference type="InterPro" id="IPR005227">
    <property type="entry name" value="YqgF"/>
</dbReference>
<sequence>MSSLAYPPFMKYLAIDYGTKRVGIATSDDGGTMAFPLRVIPNSKKLVEDITEICRLERIGTIIMGKSHNFKNEPNPLMRDIIPFAEALKKKTGLPVLFMTEVFSSQEAARVTGENSGNDASAAALVLQSYLDRANISGTKSPGEAKL</sequence>
<name>A0A1G2DC96_9BACT</name>
<comment type="caution">
    <text evidence="7">The sequence shown here is derived from an EMBL/GenBank/DDBJ whole genome shotgun (WGS) entry which is preliminary data.</text>
</comment>
<dbReference type="SUPFAM" id="SSF53098">
    <property type="entry name" value="Ribonuclease H-like"/>
    <property type="match status" value="1"/>
</dbReference>
<gene>
    <name evidence="7" type="ORF">A2942_00350</name>
</gene>
<dbReference type="AlphaFoldDB" id="A0A1G2DC96"/>
<evidence type="ECO:0000256" key="1">
    <source>
        <dbReference type="ARBA" id="ARBA00022490"/>
    </source>
</evidence>
<protein>
    <recommendedName>
        <fullName evidence="5">Putative pre-16S rRNA nuclease</fullName>
        <ecNumber evidence="5">3.1.-.-</ecNumber>
    </recommendedName>
</protein>
<dbReference type="HAMAP" id="MF_00651">
    <property type="entry name" value="Nuclease_YqgF"/>
    <property type="match status" value="1"/>
</dbReference>
<dbReference type="PANTHER" id="PTHR33317">
    <property type="entry name" value="POLYNUCLEOTIDYL TRANSFERASE, RIBONUCLEASE H-LIKE SUPERFAMILY PROTEIN"/>
    <property type="match status" value="1"/>
</dbReference>
<evidence type="ECO:0000256" key="3">
    <source>
        <dbReference type="ARBA" id="ARBA00022722"/>
    </source>
</evidence>
<dbReference type="PANTHER" id="PTHR33317:SF4">
    <property type="entry name" value="POLYNUCLEOTIDYL TRANSFERASE, RIBONUCLEASE H-LIKE SUPERFAMILY PROTEIN"/>
    <property type="match status" value="1"/>
</dbReference>
<comment type="function">
    <text evidence="5">Could be a nuclease involved in processing of the 5'-end of pre-16S rRNA.</text>
</comment>
<accession>A0A1G2DC96</accession>
<dbReference type="STRING" id="1798665.A2942_00350"/>
<dbReference type="Pfam" id="PF03652">
    <property type="entry name" value="RuvX"/>
    <property type="match status" value="1"/>
</dbReference>
<dbReference type="InterPro" id="IPR012337">
    <property type="entry name" value="RNaseH-like_sf"/>
</dbReference>
<dbReference type="CDD" id="cd16964">
    <property type="entry name" value="YqgF"/>
    <property type="match status" value="1"/>
</dbReference>
<dbReference type="GO" id="GO:0000967">
    <property type="term" value="P:rRNA 5'-end processing"/>
    <property type="evidence" value="ECO:0007669"/>
    <property type="project" value="UniProtKB-UniRule"/>
</dbReference>
<dbReference type="EC" id="3.1.-.-" evidence="5"/>
<dbReference type="InterPro" id="IPR006641">
    <property type="entry name" value="YqgF/RNaseH-like_dom"/>
</dbReference>
<feature type="domain" description="YqgF/RNase H-like" evidence="6">
    <location>
        <begin position="10"/>
        <end position="108"/>
    </location>
</feature>
<proteinExistence type="inferred from homology"/>
<keyword evidence="1 5" id="KW-0963">Cytoplasm</keyword>
<dbReference type="SMART" id="SM00732">
    <property type="entry name" value="YqgFc"/>
    <property type="match status" value="1"/>
</dbReference>
<keyword evidence="2 5" id="KW-0690">Ribosome biogenesis</keyword>
<evidence type="ECO:0000256" key="4">
    <source>
        <dbReference type="ARBA" id="ARBA00022801"/>
    </source>
</evidence>
<organism evidence="7 8">
    <name type="scientific">Candidatus Lloydbacteria bacterium RIFCSPLOWO2_01_FULL_50_20</name>
    <dbReference type="NCBI Taxonomy" id="1798665"/>
    <lineage>
        <taxon>Bacteria</taxon>
        <taxon>Candidatus Lloydiibacteriota</taxon>
    </lineage>
</organism>
<evidence type="ECO:0000256" key="5">
    <source>
        <dbReference type="HAMAP-Rule" id="MF_00651"/>
    </source>
</evidence>
<dbReference type="GO" id="GO:0016788">
    <property type="term" value="F:hydrolase activity, acting on ester bonds"/>
    <property type="evidence" value="ECO:0007669"/>
    <property type="project" value="UniProtKB-UniRule"/>
</dbReference>
<dbReference type="GO" id="GO:0004518">
    <property type="term" value="F:nuclease activity"/>
    <property type="evidence" value="ECO:0007669"/>
    <property type="project" value="UniProtKB-KW"/>
</dbReference>
<dbReference type="Proteomes" id="UP000178534">
    <property type="component" value="Unassembled WGS sequence"/>
</dbReference>
<dbReference type="EMBL" id="MHLP01000039">
    <property type="protein sequence ID" value="OGZ11234.1"/>
    <property type="molecule type" value="Genomic_DNA"/>
</dbReference>
<keyword evidence="3 5" id="KW-0540">Nuclease</keyword>
<comment type="subcellular location">
    <subcellularLocation>
        <location evidence="5">Cytoplasm</location>
    </subcellularLocation>
</comment>
<keyword evidence="4 5" id="KW-0378">Hydrolase</keyword>
<dbReference type="GO" id="GO:0005829">
    <property type="term" value="C:cytosol"/>
    <property type="evidence" value="ECO:0007669"/>
    <property type="project" value="TreeGrafter"/>
</dbReference>
<reference evidence="7 8" key="1">
    <citation type="journal article" date="2016" name="Nat. Commun.">
        <title>Thousands of microbial genomes shed light on interconnected biogeochemical processes in an aquifer system.</title>
        <authorList>
            <person name="Anantharaman K."/>
            <person name="Brown C.T."/>
            <person name="Hug L.A."/>
            <person name="Sharon I."/>
            <person name="Castelle C.J."/>
            <person name="Probst A.J."/>
            <person name="Thomas B.C."/>
            <person name="Singh A."/>
            <person name="Wilkins M.J."/>
            <person name="Karaoz U."/>
            <person name="Brodie E.L."/>
            <person name="Williams K.H."/>
            <person name="Hubbard S.S."/>
            <person name="Banfield J.F."/>
        </authorList>
    </citation>
    <scope>NUCLEOTIDE SEQUENCE [LARGE SCALE GENOMIC DNA]</scope>
</reference>
<evidence type="ECO:0000256" key="2">
    <source>
        <dbReference type="ARBA" id="ARBA00022517"/>
    </source>
</evidence>
<evidence type="ECO:0000313" key="8">
    <source>
        <dbReference type="Proteomes" id="UP000178534"/>
    </source>
</evidence>
<dbReference type="InterPro" id="IPR037027">
    <property type="entry name" value="YqgF/RNaseH-like_dom_sf"/>
</dbReference>